<gene>
    <name evidence="2" type="ORF">CAP_4847</name>
</gene>
<feature type="compositionally biased region" description="Low complexity" evidence="1">
    <location>
        <begin position="204"/>
        <end position="213"/>
    </location>
</feature>
<protein>
    <submittedName>
        <fullName evidence="2">Uncharacterized protein</fullName>
    </submittedName>
</protein>
<dbReference type="OrthoDB" id="5501689at2"/>
<evidence type="ECO:0000313" key="2">
    <source>
        <dbReference type="EMBL" id="EYF04164.1"/>
    </source>
</evidence>
<dbReference type="Proteomes" id="UP000019678">
    <property type="component" value="Unassembled WGS sequence"/>
</dbReference>
<evidence type="ECO:0000256" key="1">
    <source>
        <dbReference type="SAM" id="MobiDB-lite"/>
    </source>
</evidence>
<keyword evidence="3" id="KW-1185">Reference proteome</keyword>
<organism evidence="2 3">
    <name type="scientific">Chondromyces apiculatus DSM 436</name>
    <dbReference type="NCBI Taxonomy" id="1192034"/>
    <lineage>
        <taxon>Bacteria</taxon>
        <taxon>Pseudomonadati</taxon>
        <taxon>Myxococcota</taxon>
        <taxon>Polyangia</taxon>
        <taxon>Polyangiales</taxon>
        <taxon>Polyangiaceae</taxon>
        <taxon>Chondromyces</taxon>
    </lineage>
</organism>
<evidence type="ECO:0000313" key="3">
    <source>
        <dbReference type="Proteomes" id="UP000019678"/>
    </source>
</evidence>
<accession>A0A017T4L6</accession>
<feature type="compositionally biased region" description="Low complexity" evidence="1">
    <location>
        <begin position="221"/>
        <end position="247"/>
    </location>
</feature>
<dbReference type="RefSeq" id="WP_052375710.1">
    <property type="nucleotide sequence ID" value="NZ_ASRX01000038.1"/>
</dbReference>
<comment type="caution">
    <text evidence="2">The sequence shown here is derived from an EMBL/GenBank/DDBJ whole genome shotgun (WGS) entry which is preliminary data.</text>
</comment>
<sequence>MDPLTPVAGLSVEQYAEICAEVADAPHDPGRVAQALAPRGIARADWETARSGWTTRLQDLSLGGAVVLRFQQAYQAALTNRRGPAPLLSFEDYAAVCGEAMASGLTVTLLRAGIETLRWSQIAFHWNTRIAREPTRFAPFMAMVEQEAARLASGGVPRPAPKPVSALEAPPPEPAHAAPLPAAPLPEPVGVAPLHPASPPPDPARGAPFQPVHPASPLPDPAHAAPLHPASPAHPVAPMTPAAGAYASPPPGAVPPPAPGQPQGGKRLEQQAGQAVASVGSALVSGFKELGSALDAFTKPAPRVGAGVLVTWSDGNRYPGTVVQLAPGQVLVSMSDGRQHWVPDTAVKSG</sequence>
<reference evidence="2 3" key="1">
    <citation type="submission" date="2013-05" db="EMBL/GenBank/DDBJ databases">
        <title>Genome assembly of Chondromyces apiculatus DSM 436.</title>
        <authorList>
            <person name="Sharma G."/>
            <person name="Khatri I."/>
            <person name="Kaur C."/>
            <person name="Mayilraj S."/>
            <person name="Subramanian S."/>
        </authorList>
    </citation>
    <scope>NUCLEOTIDE SEQUENCE [LARGE SCALE GENOMIC DNA]</scope>
    <source>
        <strain evidence="2 3">DSM 436</strain>
    </source>
</reference>
<dbReference type="STRING" id="1192034.CAP_4847"/>
<feature type="compositionally biased region" description="Pro residues" evidence="1">
    <location>
        <begin position="248"/>
        <end position="260"/>
    </location>
</feature>
<dbReference type="EMBL" id="ASRX01000038">
    <property type="protein sequence ID" value="EYF04164.1"/>
    <property type="molecule type" value="Genomic_DNA"/>
</dbReference>
<name>A0A017T4L6_9BACT</name>
<dbReference type="AlphaFoldDB" id="A0A017T4L6"/>
<proteinExistence type="predicted"/>
<dbReference type="Gene3D" id="2.30.30.140">
    <property type="match status" value="1"/>
</dbReference>
<feature type="region of interest" description="Disordered" evidence="1">
    <location>
        <begin position="152"/>
        <end position="273"/>
    </location>
</feature>